<reference evidence="1 2" key="1">
    <citation type="submission" date="2018-10" db="EMBL/GenBank/DDBJ databases">
        <title>Genome assembly for a Yunnan-Guizhou Plateau 3E fish, Anabarilius grahami (Regan), and its evolutionary and genetic applications.</title>
        <authorList>
            <person name="Jiang W."/>
        </authorList>
    </citation>
    <scope>NUCLEOTIDE SEQUENCE [LARGE SCALE GENOMIC DNA]</scope>
    <source>
        <strain evidence="1">AG-KIZ</strain>
        <tissue evidence="1">Muscle</tissue>
    </source>
</reference>
<evidence type="ECO:0000313" key="2">
    <source>
        <dbReference type="Proteomes" id="UP000281406"/>
    </source>
</evidence>
<dbReference type="EMBL" id="RJVU01014363">
    <property type="protein sequence ID" value="ROL52849.1"/>
    <property type="molecule type" value="Genomic_DNA"/>
</dbReference>
<comment type="caution">
    <text evidence="1">The sequence shown here is derived from an EMBL/GenBank/DDBJ whole genome shotgun (WGS) entry which is preliminary data.</text>
</comment>
<protein>
    <submittedName>
        <fullName evidence="1">Uncharacterized protein</fullName>
    </submittedName>
</protein>
<dbReference type="Proteomes" id="UP000281406">
    <property type="component" value="Unassembled WGS sequence"/>
</dbReference>
<name>A0A3N0Z2U8_ANAGA</name>
<sequence length="214" mass="24208">MFLGNGRVEDCKINIKSYTQDQAPVKCRVWAEFTFGDIKVVHPIYIVDLEKEQLIGQDLLNRLATLMDNHKCQLWTQVRTPQPIKSSITSQNLYKAVEVGRVPDTEQSVVSNPHFPKESLDPELMQAVKTQSTEALQKNWPPTQVLEKRDAFLCALEPCNAEVYFPQVVGGIQVNNMDVKDTVVALLSEKSAISKQLYQLLLERPGMAPLIEKK</sequence>
<proteinExistence type="predicted"/>
<dbReference type="OrthoDB" id="8964453at2759"/>
<organism evidence="1 2">
    <name type="scientific">Anabarilius grahami</name>
    <name type="common">Kanglang fish</name>
    <name type="synonym">Barilius grahami</name>
    <dbReference type="NCBI Taxonomy" id="495550"/>
    <lineage>
        <taxon>Eukaryota</taxon>
        <taxon>Metazoa</taxon>
        <taxon>Chordata</taxon>
        <taxon>Craniata</taxon>
        <taxon>Vertebrata</taxon>
        <taxon>Euteleostomi</taxon>
        <taxon>Actinopterygii</taxon>
        <taxon>Neopterygii</taxon>
        <taxon>Teleostei</taxon>
        <taxon>Ostariophysi</taxon>
        <taxon>Cypriniformes</taxon>
        <taxon>Xenocyprididae</taxon>
        <taxon>Xenocypridinae</taxon>
        <taxon>Xenocypridinae incertae sedis</taxon>
        <taxon>Anabarilius</taxon>
    </lineage>
</organism>
<accession>A0A3N0Z2U8</accession>
<dbReference type="AlphaFoldDB" id="A0A3N0Z2U8"/>
<evidence type="ECO:0000313" key="1">
    <source>
        <dbReference type="EMBL" id="ROL52849.1"/>
    </source>
</evidence>
<gene>
    <name evidence="1" type="ORF">DPX16_8412</name>
</gene>
<keyword evidence="2" id="KW-1185">Reference proteome</keyword>